<evidence type="ECO:0000256" key="3">
    <source>
        <dbReference type="ARBA" id="ARBA00022729"/>
    </source>
</evidence>
<dbReference type="GO" id="GO:1904680">
    <property type="term" value="F:peptide transmembrane transporter activity"/>
    <property type="evidence" value="ECO:0007669"/>
    <property type="project" value="TreeGrafter"/>
</dbReference>
<dbReference type="PIRSF" id="PIRSF002741">
    <property type="entry name" value="MppA"/>
    <property type="match status" value="1"/>
</dbReference>
<evidence type="ECO:0000256" key="2">
    <source>
        <dbReference type="ARBA" id="ARBA00022448"/>
    </source>
</evidence>
<sequence>MKRKHLLIPAIALAAALGLSACSAAGAGTASPAEAAGDPVVGGSLTYFANTEPPVWDGQRIPSLNLNSINSSIFDTLIAQAEDGTYLPGLASAWEISDDGLTYTFTLREGVTFHDGTPFNAEVLKQNFDRPVNEPDLATVSNGIEENVVVDDYTLEVHLSRKNAALLHAFSTPHWPIYSGKVLSEHSSAELAASPELSIGTGPFKVGEYVKGSRVVLERNEDYDWAPETWEHEGTAYLDEVVVNFVPETQARIGAITSGQADAIDQIPPLNIPEVEAAGLSVLQKDNTGTPYYIALNPNLAPFDDKNVRLAFRDAIDIDGLLQGVYGGVYEKAWSTTLPDTPPLGSFDKSLVDSWEYDLDSATERLEAAGYTEVDSEGYRVKDGERLTLQWYVDSLYSQTDQRQQLGEAIASALKDAGFEVVRTPLDTATFGAEIAKNEHHLADSSRGFADVGTSVSPFTTRSIPTSNGGSGINYGLLSDPVIDEAYEAISTSLDPAVRIEAAQTAQHRILDEGFAVPVYVPKKIVGTTESVHGWKFDAVGYTDSFFDVWLEQ</sequence>
<dbReference type="InterPro" id="IPR000914">
    <property type="entry name" value="SBP_5_dom"/>
</dbReference>
<dbReference type="AlphaFoldDB" id="A0A0D0IKP9"/>
<name>A0A0D0IKP9_9MICO</name>
<proteinExistence type="inferred from homology"/>
<keyword evidence="3 4" id="KW-0732">Signal</keyword>
<dbReference type="GO" id="GO:0015833">
    <property type="term" value="P:peptide transport"/>
    <property type="evidence" value="ECO:0007669"/>
    <property type="project" value="TreeGrafter"/>
</dbReference>
<dbReference type="Gene3D" id="3.40.190.10">
    <property type="entry name" value="Periplasmic binding protein-like II"/>
    <property type="match status" value="1"/>
</dbReference>
<dbReference type="PANTHER" id="PTHR30290:SF9">
    <property type="entry name" value="OLIGOPEPTIDE-BINDING PROTEIN APPA"/>
    <property type="match status" value="1"/>
</dbReference>
<feature type="signal peptide" evidence="4">
    <location>
        <begin position="1"/>
        <end position="27"/>
    </location>
</feature>
<dbReference type="InterPro" id="IPR030678">
    <property type="entry name" value="Peptide/Ni-bd"/>
</dbReference>
<comment type="caution">
    <text evidence="6">The sequence shown here is derived from an EMBL/GenBank/DDBJ whole genome shotgun (WGS) entry which is preliminary data.</text>
</comment>
<reference evidence="6 7" key="1">
    <citation type="submission" date="2015-01" db="EMBL/GenBank/DDBJ databases">
        <title>Draft genome sequence of Leucobacter komagatae strain VKM ST2845.</title>
        <authorList>
            <person name="Karlyshev A.V."/>
            <person name="Kudryashova E.B."/>
        </authorList>
    </citation>
    <scope>NUCLEOTIDE SEQUENCE [LARGE SCALE GENOMIC DNA]</scope>
    <source>
        <strain evidence="6 7">VKM ST2845</strain>
    </source>
</reference>
<keyword evidence="2" id="KW-0813">Transport</keyword>
<dbReference type="SUPFAM" id="SSF53850">
    <property type="entry name" value="Periplasmic binding protein-like II"/>
    <property type="match status" value="1"/>
</dbReference>
<dbReference type="PANTHER" id="PTHR30290">
    <property type="entry name" value="PERIPLASMIC BINDING COMPONENT OF ABC TRANSPORTER"/>
    <property type="match status" value="1"/>
</dbReference>
<accession>A0A0D0IKP9</accession>
<dbReference type="GO" id="GO:0042597">
    <property type="term" value="C:periplasmic space"/>
    <property type="evidence" value="ECO:0007669"/>
    <property type="project" value="UniProtKB-ARBA"/>
</dbReference>
<dbReference type="CDD" id="cd08492">
    <property type="entry name" value="PBP2_NikA_DppA_OppA_like_15"/>
    <property type="match status" value="1"/>
</dbReference>
<protein>
    <recommendedName>
        <fullName evidence="5">Solute-binding protein family 5 domain-containing protein</fullName>
    </recommendedName>
</protein>
<evidence type="ECO:0000256" key="1">
    <source>
        <dbReference type="ARBA" id="ARBA00005695"/>
    </source>
</evidence>
<dbReference type="GO" id="GO:0043190">
    <property type="term" value="C:ATP-binding cassette (ABC) transporter complex"/>
    <property type="evidence" value="ECO:0007669"/>
    <property type="project" value="InterPro"/>
</dbReference>
<dbReference type="InterPro" id="IPR039424">
    <property type="entry name" value="SBP_5"/>
</dbReference>
<gene>
    <name evidence="6" type="ORF">SD72_13740</name>
</gene>
<organism evidence="6 7">
    <name type="scientific">Leucobacter komagatae</name>
    <dbReference type="NCBI Taxonomy" id="55969"/>
    <lineage>
        <taxon>Bacteria</taxon>
        <taxon>Bacillati</taxon>
        <taxon>Actinomycetota</taxon>
        <taxon>Actinomycetes</taxon>
        <taxon>Micrococcales</taxon>
        <taxon>Microbacteriaceae</taxon>
        <taxon>Leucobacter</taxon>
    </lineage>
</organism>
<dbReference type="Proteomes" id="UP000032120">
    <property type="component" value="Unassembled WGS sequence"/>
</dbReference>
<dbReference type="RefSeq" id="WP_042545036.1">
    <property type="nucleotide sequence ID" value="NZ_JXSQ01000025.1"/>
</dbReference>
<dbReference type="EMBL" id="JXSQ01000025">
    <property type="protein sequence ID" value="KIP51682.1"/>
    <property type="molecule type" value="Genomic_DNA"/>
</dbReference>
<dbReference type="Gene3D" id="3.10.105.10">
    <property type="entry name" value="Dipeptide-binding Protein, Domain 3"/>
    <property type="match status" value="1"/>
</dbReference>
<evidence type="ECO:0000259" key="5">
    <source>
        <dbReference type="Pfam" id="PF00496"/>
    </source>
</evidence>
<evidence type="ECO:0000256" key="4">
    <source>
        <dbReference type="SAM" id="SignalP"/>
    </source>
</evidence>
<feature type="chain" id="PRO_5038463887" description="Solute-binding protein family 5 domain-containing protein" evidence="4">
    <location>
        <begin position="28"/>
        <end position="553"/>
    </location>
</feature>
<comment type="similarity">
    <text evidence="1">Belongs to the bacterial solute-binding protein 5 family.</text>
</comment>
<evidence type="ECO:0000313" key="6">
    <source>
        <dbReference type="EMBL" id="KIP51682.1"/>
    </source>
</evidence>
<feature type="domain" description="Solute-binding protein family 5" evidence="5">
    <location>
        <begin position="86"/>
        <end position="448"/>
    </location>
</feature>
<keyword evidence="7" id="KW-1185">Reference proteome</keyword>
<evidence type="ECO:0000313" key="7">
    <source>
        <dbReference type="Proteomes" id="UP000032120"/>
    </source>
</evidence>
<dbReference type="PROSITE" id="PS51257">
    <property type="entry name" value="PROKAR_LIPOPROTEIN"/>
    <property type="match status" value="1"/>
</dbReference>
<dbReference type="Pfam" id="PF00496">
    <property type="entry name" value="SBP_bac_5"/>
    <property type="match status" value="1"/>
</dbReference>